<evidence type="ECO:0000256" key="3">
    <source>
        <dbReference type="ARBA" id="ARBA00022553"/>
    </source>
</evidence>
<evidence type="ECO:0000259" key="7">
    <source>
        <dbReference type="PROSITE" id="PS50109"/>
    </source>
</evidence>
<dbReference type="PANTHER" id="PTHR43547">
    <property type="entry name" value="TWO-COMPONENT HISTIDINE KINASE"/>
    <property type="match status" value="1"/>
</dbReference>
<keyword evidence="5 8" id="KW-0418">Kinase</keyword>
<feature type="domain" description="Histidine kinase" evidence="7">
    <location>
        <begin position="129"/>
        <end position="233"/>
    </location>
</feature>
<name>D5XD52_THEPJ</name>
<dbReference type="SUPFAM" id="SSF55874">
    <property type="entry name" value="ATPase domain of HSP90 chaperone/DNA topoisomerase II/histidine kinase"/>
    <property type="match status" value="1"/>
</dbReference>
<dbReference type="InterPro" id="IPR016120">
    <property type="entry name" value="Sig_transdc_His_kin_SpoOB"/>
</dbReference>
<dbReference type="STRING" id="635013.TherJR_0833"/>
<evidence type="ECO:0000256" key="6">
    <source>
        <dbReference type="ARBA" id="ARBA00023012"/>
    </source>
</evidence>
<gene>
    <name evidence="8" type="ordered locus">TherJR_0833</name>
</gene>
<evidence type="ECO:0000313" key="8">
    <source>
        <dbReference type="EMBL" id="ADG81700.1"/>
    </source>
</evidence>
<accession>D5XD52</accession>
<proteinExistence type="predicted"/>
<evidence type="ECO:0000256" key="2">
    <source>
        <dbReference type="ARBA" id="ARBA00012438"/>
    </source>
</evidence>
<dbReference type="Gene3D" id="3.30.565.10">
    <property type="entry name" value="Histidine kinase-like ATPase, C-terminal domain"/>
    <property type="match status" value="1"/>
</dbReference>
<dbReference type="InterPro" id="IPR004358">
    <property type="entry name" value="Sig_transdc_His_kin-like_C"/>
</dbReference>
<dbReference type="Proteomes" id="UP000002377">
    <property type="component" value="Chromosome"/>
</dbReference>
<keyword evidence="9" id="KW-1185">Reference proteome</keyword>
<organism evidence="8 9">
    <name type="scientific">Thermincola potens (strain JR)</name>
    <dbReference type="NCBI Taxonomy" id="635013"/>
    <lineage>
        <taxon>Bacteria</taxon>
        <taxon>Bacillati</taxon>
        <taxon>Bacillota</taxon>
        <taxon>Clostridia</taxon>
        <taxon>Eubacteriales</taxon>
        <taxon>Thermincolaceae</taxon>
        <taxon>Thermincola</taxon>
    </lineage>
</organism>
<keyword evidence="3" id="KW-0597">Phosphoprotein</keyword>
<dbReference type="SUPFAM" id="SSF55890">
    <property type="entry name" value="Sporulation response regulatory protein Spo0B"/>
    <property type="match status" value="1"/>
</dbReference>
<evidence type="ECO:0000256" key="5">
    <source>
        <dbReference type="ARBA" id="ARBA00022777"/>
    </source>
</evidence>
<dbReference type="AlphaFoldDB" id="D5XD52"/>
<evidence type="ECO:0000256" key="4">
    <source>
        <dbReference type="ARBA" id="ARBA00022679"/>
    </source>
</evidence>
<evidence type="ECO:0000313" key="9">
    <source>
        <dbReference type="Proteomes" id="UP000002377"/>
    </source>
</evidence>
<evidence type="ECO:0000256" key="1">
    <source>
        <dbReference type="ARBA" id="ARBA00000085"/>
    </source>
</evidence>
<dbReference type="EMBL" id="CP002028">
    <property type="protein sequence ID" value="ADG81700.1"/>
    <property type="molecule type" value="Genomic_DNA"/>
</dbReference>
<dbReference type="SMART" id="SM00387">
    <property type="entry name" value="HATPase_c"/>
    <property type="match status" value="1"/>
</dbReference>
<protein>
    <recommendedName>
        <fullName evidence="2">histidine kinase</fullName>
        <ecNumber evidence="2">2.7.13.3</ecNumber>
    </recommendedName>
</protein>
<dbReference type="eggNOG" id="COG3290">
    <property type="taxonomic scope" value="Bacteria"/>
</dbReference>
<reference evidence="8 9" key="1">
    <citation type="submission" date="2010-05" db="EMBL/GenBank/DDBJ databases">
        <title>Complete sequence of Thermincola sp. JR.</title>
        <authorList>
            <consortium name="US DOE Joint Genome Institute"/>
            <person name="Lucas S."/>
            <person name="Copeland A."/>
            <person name="Lapidus A."/>
            <person name="Cheng J.-F."/>
            <person name="Bruce D."/>
            <person name="Goodwin L."/>
            <person name="Pitluck S."/>
            <person name="Chertkov O."/>
            <person name="Detter J.C."/>
            <person name="Han C."/>
            <person name="Tapia R."/>
            <person name="Land M."/>
            <person name="Hauser L."/>
            <person name="Kyrpides N."/>
            <person name="Mikhailova N."/>
            <person name="Hazen T.C."/>
            <person name="Woyke T."/>
        </authorList>
    </citation>
    <scope>NUCLEOTIDE SEQUENCE [LARGE SCALE GENOMIC DNA]</scope>
    <source>
        <strain evidence="8 9">JR</strain>
    </source>
</reference>
<dbReference type="PROSITE" id="PS50109">
    <property type="entry name" value="HIS_KIN"/>
    <property type="match status" value="1"/>
</dbReference>
<dbReference type="InterPro" id="IPR005467">
    <property type="entry name" value="His_kinase_dom"/>
</dbReference>
<dbReference type="Pfam" id="PF14689">
    <property type="entry name" value="SPOB_a"/>
    <property type="match status" value="1"/>
</dbReference>
<dbReference type="GO" id="GO:0000155">
    <property type="term" value="F:phosphorelay sensor kinase activity"/>
    <property type="evidence" value="ECO:0007669"/>
    <property type="project" value="InterPro"/>
</dbReference>
<dbReference type="InterPro" id="IPR036890">
    <property type="entry name" value="HATPase_C_sf"/>
</dbReference>
<dbReference type="PRINTS" id="PR00344">
    <property type="entry name" value="BCTRLSENSOR"/>
</dbReference>
<sequence>MFGEVIRMGDLEDKKAESHEAYLERNREFEDSRELIEILRLYRHDFLNHLQVITGFIQLNRPDNALNYINEVVDALKKQSLISNMEHPEVASLLFKKMYYAEREGIRFTVEPGSNLRGLDIPASVISGIIGNLVDNALYAARNLPPGEDRTVEIAFGEDNRCFFIEVWYKRPVIPPELQEKVFRKNFTTKGSEGTGFGLFIVKELAEAHGGTVELTSNEEEGTVFTFTFPKAKTTNL</sequence>
<dbReference type="EC" id="2.7.13.3" evidence="2"/>
<dbReference type="KEGG" id="tjr:TherJR_0833"/>
<comment type="catalytic activity">
    <reaction evidence="1">
        <text>ATP + protein L-histidine = ADP + protein N-phospho-L-histidine.</text>
        <dbReference type="EC" id="2.7.13.3"/>
    </reaction>
</comment>
<dbReference type="OrthoDB" id="1634477at2"/>
<dbReference type="Pfam" id="PF02518">
    <property type="entry name" value="HATPase_c"/>
    <property type="match status" value="1"/>
</dbReference>
<dbReference type="PANTHER" id="PTHR43547:SF10">
    <property type="entry name" value="SENSOR HISTIDINE KINASE DCUS"/>
    <property type="match status" value="1"/>
</dbReference>
<dbReference type="HOGENOM" id="CLU_020211_8_0_9"/>
<keyword evidence="4" id="KW-0808">Transferase</keyword>
<keyword evidence="6" id="KW-0902">Two-component regulatory system</keyword>
<dbReference type="Gene3D" id="1.10.287.130">
    <property type="match status" value="1"/>
</dbReference>
<dbReference type="InterPro" id="IPR003594">
    <property type="entry name" value="HATPase_dom"/>
</dbReference>
<dbReference type="InterPro" id="IPR039506">
    <property type="entry name" value="SPOB_a"/>
</dbReference>